<dbReference type="Proteomes" id="UP000589085">
    <property type="component" value="Unassembled WGS sequence"/>
</dbReference>
<evidence type="ECO:0000313" key="2">
    <source>
        <dbReference type="Proteomes" id="UP000589085"/>
    </source>
</evidence>
<organism evidence="1 2">
    <name type="scientific">Gluconacetobacter sacchari</name>
    <dbReference type="NCBI Taxonomy" id="92759"/>
    <lineage>
        <taxon>Bacteria</taxon>
        <taxon>Pseudomonadati</taxon>
        <taxon>Pseudomonadota</taxon>
        <taxon>Alphaproteobacteria</taxon>
        <taxon>Acetobacterales</taxon>
        <taxon>Acetobacteraceae</taxon>
        <taxon>Gluconacetobacter</taxon>
    </lineage>
</organism>
<dbReference type="EMBL" id="JABEQJ010000017">
    <property type="protein sequence ID" value="MBB2161154.1"/>
    <property type="molecule type" value="Genomic_DNA"/>
</dbReference>
<dbReference type="RefSeq" id="WP_182998016.1">
    <property type="nucleotide sequence ID" value="NZ_JABEQJ010000017.1"/>
</dbReference>
<proteinExistence type="predicted"/>
<dbReference type="AlphaFoldDB" id="A0A7W4IE26"/>
<sequence length="379" mass="41376">MLGGLGRLLAAFGTSGIDVYEWAQTDVQKVRLPNGPNWGNLAHPRPKLQFNGWKLAHAVTKADYLVERDLLLPGLGFLLQIDHIIDFSAGANLRLVPGSAATLNDFTRTSLSGRVGQGLSLLFAQSKGYHFVCHLASDVNVVSHMSSLTKKLKAADFLFEDNRGARMILESKASFSQPTNDPTLIKSILKAALTSQVDYWMTRLTPPASKGFALYSCLRETGNAIPSALIFVDPPEQPTHQPVDIPQDQVRRRNYAAWLTAMGLTETARALLQPSRDGRRAIELPLFQIGPRQFAVAVQSYSHDGERWLGMGLDVSVLNAISAALGGEDGPLLAYERLFTDGLDMAMAEIESGSIFPDGSYFGELNIDAQLTGFQSFLL</sequence>
<evidence type="ECO:0000313" key="1">
    <source>
        <dbReference type="EMBL" id="MBB2161154.1"/>
    </source>
</evidence>
<gene>
    <name evidence="1" type="ORF">HLH48_13380</name>
</gene>
<comment type="caution">
    <text evidence="1">The sequence shown here is derived from an EMBL/GenBank/DDBJ whole genome shotgun (WGS) entry which is preliminary data.</text>
</comment>
<name>A0A7W4IE26_9PROT</name>
<accession>A0A7W4IE26</accession>
<protein>
    <submittedName>
        <fullName evidence="1">Uncharacterized protein</fullName>
    </submittedName>
</protein>
<reference evidence="1 2" key="1">
    <citation type="submission" date="2020-04" db="EMBL/GenBank/DDBJ databases">
        <title>Description of novel Gluconacetobacter.</title>
        <authorList>
            <person name="Sombolestani A."/>
        </authorList>
    </citation>
    <scope>NUCLEOTIDE SEQUENCE [LARGE SCALE GENOMIC DNA]</scope>
    <source>
        <strain evidence="1 2">LMG 19747</strain>
    </source>
</reference>